<sequence length="83" mass="8976">MSLKLPCTILSLRLTLVYPTLFCVVLLSTSQNPRAIAYSGVPHIYLGLSCGGPTPYLTVQISAAVDHATTITLFYHMILGCFS</sequence>
<dbReference type="GeneID" id="20677366"/>
<dbReference type="OrthoDB" id="3242721at2759"/>
<dbReference type="HOGENOM" id="CLU_2542830_0_0_1"/>
<name>W4KK83_HETIT</name>
<dbReference type="InParanoid" id="W4KK83"/>
<keyword evidence="3" id="KW-1185">Reference proteome</keyword>
<dbReference type="Proteomes" id="UP000030671">
    <property type="component" value="Unassembled WGS sequence"/>
</dbReference>
<dbReference type="EMBL" id="KI925455">
    <property type="protein sequence ID" value="ETW85735.1"/>
    <property type="molecule type" value="Genomic_DNA"/>
</dbReference>
<keyword evidence="1" id="KW-0732">Signal</keyword>
<organism evidence="2 3">
    <name type="scientific">Heterobasidion irregulare (strain TC 32-1)</name>
    <dbReference type="NCBI Taxonomy" id="747525"/>
    <lineage>
        <taxon>Eukaryota</taxon>
        <taxon>Fungi</taxon>
        <taxon>Dikarya</taxon>
        <taxon>Basidiomycota</taxon>
        <taxon>Agaricomycotina</taxon>
        <taxon>Agaricomycetes</taxon>
        <taxon>Russulales</taxon>
        <taxon>Bondarzewiaceae</taxon>
        <taxon>Heterobasidion</taxon>
        <taxon>Heterobasidion annosum species complex</taxon>
    </lineage>
</organism>
<reference evidence="2 3" key="1">
    <citation type="journal article" date="2012" name="New Phytol.">
        <title>Insight into trade-off between wood decay and parasitism from the genome of a fungal forest pathogen.</title>
        <authorList>
            <person name="Olson A."/>
            <person name="Aerts A."/>
            <person name="Asiegbu F."/>
            <person name="Belbahri L."/>
            <person name="Bouzid O."/>
            <person name="Broberg A."/>
            <person name="Canback B."/>
            <person name="Coutinho P.M."/>
            <person name="Cullen D."/>
            <person name="Dalman K."/>
            <person name="Deflorio G."/>
            <person name="van Diepen L.T."/>
            <person name="Dunand C."/>
            <person name="Duplessis S."/>
            <person name="Durling M."/>
            <person name="Gonthier P."/>
            <person name="Grimwood J."/>
            <person name="Fossdal C.G."/>
            <person name="Hansson D."/>
            <person name="Henrissat B."/>
            <person name="Hietala A."/>
            <person name="Himmelstrand K."/>
            <person name="Hoffmeister D."/>
            <person name="Hogberg N."/>
            <person name="James T.Y."/>
            <person name="Karlsson M."/>
            <person name="Kohler A."/>
            <person name="Kues U."/>
            <person name="Lee Y.H."/>
            <person name="Lin Y.C."/>
            <person name="Lind M."/>
            <person name="Lindquist E."/>
            <person name="Lombard V."/>
            <person name="Lucas S."/>
            <person name="Lunden K."/>
            <person name="Morin E."/>
            <person name="Murat C."/>
            <person name="Park J."/>
            <person name="Raffaello T."/>
            <person name="Rouze P."/>
            <person name="Salamov A."/>
            <person name="Schmutz J."/>
            <person name="Solheim H."/>
            <person name="Stahlberg J."/>
            <person name="Velez H."/>
            <person name="de Vries R.P."/>
            <person name="Wiebenga A."/>
            <person name="Woodward S."/>
            <person name="Yakovlev I."/>
            <person name="Garbelotto M."/>
            <person name="Martin F."/>
            <person name="Grigoriev I.V."/>
            <person name="Stenlid J."/>
        </authorList>
    </citation>
    <scope>NUCLEOTIDE SEQUENCE [LARGE SCALE GENOMIC DNA]</scope>
    <source>
        <strain evidence="2 3">TC 32-1</strain>
    </source>
</reference>
<evidence type="ECO:0000313" key="2">
    <source>
        <dbReference type="EMBL" id="ETW85735.1"/>
    </source>
</evidence>
<gene>
    <name evidence="2" type="ORF">HETIRDRAFT_470877</name>
</gene>
<evidence type="ECO:0000256" key="1">
    <source>
        <dbReference type="SAM" id="SignalP"/>
    </source>
</evidence>
<dbReference type="RefSeq" id="XP_009542565.1">
    <property type="nucleotide sequence ID" value="XM_009544270.1"/>
</dbReference>
<feature type="signal peptide" evidence="1">
    <location>
        <begin position="1"/>
        <end position="19"/>
    </location>
</feature>
<accession>W4KK83</accession>
<protein>
    <submittedName>
        <fullName evidence="2">Uncharacterized protein</fullName>
    </submittedName>
</protein>
<dbReference type="KEGG" id="hir:HETIRDRAFT_470877"/>
<evidence type="ECO:0000313" key="3">
    <source>
        <dbReference type="Proteomes" id="UP000030671"/>
    </source>
</evidence>
<feature type="chain" id="PRO_5004844297" evidence="1">
    <location>
        <begin position="20"/>
        <end position="83"/>
    </location>
</feature>
<proteinExistence type="predicted"/>
<dbReference type="AlphaFoldDB" id="W4KK83"/>